<dbReference type="EMBL" id="BMAU01021380">
    <property type="protein sequence ID" value="GFY27645.1"/>
    <property type="molecule type" value="Genomic_DNA"/>
</dbReference>
<dbReference type="Proteomes" id="UP000887159">
    <property type="component" value="Unassembled WGS sequence"/>
</dbReference>
<protein>
    <submittedName>
        <fullName evidence="1">Uncharacterized protein</fullName>
    </submittedName>
</protein>
<accession>A0A8X7BDH7</accession>
<name>A0A8X7BDH7_TRICX</name>
<comment type="caution">
    <text evidence="1">The sequence shown here is derived from an EMBL/GenBank/DDBJ whole genome shotgun (WGS) entry which is preliminary data.</text>
</comment>
<sequence>MAKEATCQDMSLLMSVPLSHWKHVAWERTVSSSNTEFLASPEAFWTKSFFYTIIPRTTALILKTVTPRCLEGPLIDRDRLNAYPGYRRILTRSLVTNKQFPRMKDFESLG</sequence>
<keyword evidence="2" id="KW-1185">Reference proteome</keyword>
<reference evidence="1" key="1">
    <citation type="submission" date="2020-08" db="EMBL/GenBank/DDBJ databases">
        <title>Multicomponent nature underlies the extraordinary mechanical properties of spider dragline silk.</title>
        <authorList>
            <person name="Kono N."/>
            <person name="Nakamura H."/>
            <person name="Mori M."/>
            <person name="Yoshida Y."/>
            <person name="Ohtoshi R."/>
            <person name="Malay A.D."/>
            <person name="Moran D.A.P."/>
            <person name="Tomita M."/>
            <person name="Numata K."/>
            <person name="Arakawa K."/>
        </authorList>
    </citation>
    <scope>NUCLEOTIDE SEQUENCE</scope>
</reference>
<proteinExistence type="predicted"/>
<dbReference type="AlphaFoldDB" id="A0A8X7BDH7"/>
<evidence type="ECO:0000313" key="2">
    <source>
        <dbReference type="Proteomes" id="UP000887159"/>
    </source>
</evidence>
<organism evidence="1 2">
    <name type="scientific">Trichonephila clavipes</name>
    <name type="common">Golden silk orbweaver</name>
    <name type="synonym">Nephila clavipes</name>
    <dbReference type="NCBI Taxonomy" id="2585209"/>
    <lineage>
        <taxon>Eukaryota</taxon>
        <taxon>Metazoa</taxon>
        <taxon>Ecdysozoa</taxon>
        <taxon>Arthropoda</taxon>
        <taxon>Chelicerata</taxon>
        <taxon>Arachnida</taxon>
        <taxon>Araneae</taxon>
        <taxon>Araneomorphae</taxon>
        <taxon>Entelegynae</taxon>
        <taxon>Araneoidea</taxon>
        <taxon>Nephilidae</taxon>
        <taxon>Trichonephila</taxon>
    </lineage>
</organism>
<evidence type="ECO:0000313" key="1">
    <source>
        <dbReference type="EMBL" id="GFY27645.1"/>
    </source>
</evidence>
<gene>
    <name evidence="1" type="ORF">TNCV_910961</name>
</gene>